<protein>
    <submittedName>
        <fullName evidence="6">ATP-binding cassette domain-containing protein</fullName>
    </submittedName>
</protein>
<comment type="caution">
    <text evidence="6">The sequence shown here is derived from an EMBL/GenBank/DDBJ whole genome shotgun (WGS) entry which is preliminary data.</text>
</comment>
<reference evidence="6 7" key="1">
    <citation type="submission" date="2019-02" db="EMBL/GenBank/DDBJ databases">
        <title>Prokaryotic population dynamics and viral predation in marine succession experiment using metagenomics: the confinement effect.</title>
        <authorList>
            <person name="Haro-Moreno J.M."/>
            <person name="Rodriguez-Valera F."/>
            <person name="Lopez-Perez M."/>
        </authorList>
    </citation>
    <scope>NUCLEOTIDE SEQUENCE [LARGE SCALE GENOMIC DNA]</scope>
    <source>
        <strain evidence="6">MED-G158</strain>
    </source>
</reference>
<dbReference type="PROSITE" id="PS50893">
    <property type="entry name" value="ABC_TRANSPORTER_2"/>
    <property type="match status" value="1"/>
</dbReference>
<accession>A0A520RYH9</accession>
<evidence type="ECO:0000259" key="5">
    <source>
        <dbReference type="PROSITE" id="PS50893"/>
    </source>
</evidence>
<keyword evidence="2" id="KW-0813">Transport</keyword>
<sequence length="311" mass="34282">MIEINNLTKKFDQFVAVDNLSFTVKEGEVLGFLGPNGAGKSTTMKVITGFLSPTSGSVTIDGNDISQQSLKAKSLIGYLPEGAPSYGDMTTIEFLRFIAQVRGFRGEEIDKRVKHVITEVALEAVREQSIETLSKGFKRRVGLAQAIMHDPKVLILDEPTDGLDPNQKHHVRELIKNLAKDKIVIISTHILEEVTAVCTRAIIIAKGCIVADGTPAELESRSRYHQAIKVTLTDEYDLSADLNGLANVETVEASEDERLSYTIVAKDGHSIFSQVSEIAQDKHWPVSEFHVERGQLEDVFRNVTQQAEGAH</sequence>
<evidence type="ECO:0000256" key="4">
    <source>
        <dbReference type="ARBA" id="ARBA00022840"/>
    </source>
</evidence>
<dbReference type="PANTHER" id="PTHR43335">
    <property type="entry name" value="ABC TRANSPORTER, ATP-BINDING PROTEIN"/>
    <property type="match status" value="1"/>
</dbReference>
<evidence type="ECO:0000256" key="3">
    <source>
        <dbReference type="ARBA" id="ARBA00022741"/>
    </source>
</evidence>
<dbReference type="EMBL" id="SHAH01000063">
    <property type="protein sequence ID" value="RZO75251.1"/>
    <property type="molecule type" value="Genomic_DNA"/>
</dbReference>
<dbReference type="SUPFAM" id="SSF52540">
    <property type="entry name" value="P-loop containing nucleoside triphosphate hydrolases"/>
    <property type="match status" value="1"/>
</dbReference>
<evidence type="ECO:0000256" key="1">
    <source>
        <dbReference type="ARBA" id="ARBA00005417"/>
    </source>
</evidence>
<dbReference type="InterPro" id="IPR003593">
    <property type="entry name" value="AAA+_ATPase"/>
</dbReference>
<evidence type="ECO:0000256" key="2">
    <source>
        <dbReference type="ARBA" id="ARBA00022448"/>
    </source>
</evidence>
<keyword evidence="3" id="KW-0547">Nucleotide-binding</keyword>
<dbReference type="CDD" id="cd03230">
    <property type="entry name" value="ABC_DR_subfamily_A"/>
    <property type="match status" value="1"/>
</dbReference>
<dbReference type="GO" id="GO:0016887">
    <property type="term" value="F:ATP hydrolysis activity"/>
    <property type="evidence" value="ECO:0007669"/>
    <property type="project" value="InterPro"/>
</dbReference>
<dbReference type="GO" id="GO:0005524">
    <property type="term" value="F:ATP binding"/>
    <property type="evidence" value="ECO:0007669"/>
    <property type="project" value="UniProtKB-KW"/>
</dbReference>
<dbReference type="Gene3D" id="3.40.50.300">
    <property type="entry name" value="P-loop containing nucleotide triphosphate hydrolases"/>
    <property type="match status" value="1"/>
</dbReference>
<dbReference type="AlphaFoldDB" id="A0A520RYH9"/>
<dbReference type="PANTHER" id="PTHR43335:SF4">
    <property type="entry name" value="ABC TRANSPORTER, ATP-BINDING PROTEIN"/>
    <property type="match status" value="1"/>
</dbReference>
<gene>
    <name evidence="6" type="ORF">EVA69_04535</name>
</gene>
<dbReference type="Pfam" id="PF00005">
    <property type="entry name" value="ABC_tran"/>
    <property type="match status" value="1"/>
</dbReference>
<feature type="domain" description="ABC transporter" evidence="5">
    <location>
        <begin position="2"/>
        <end position="231"/>
    </location>
</feature>
<proteinExistence type="inferred from homology"/>
<name>A0A520RYH9_9GAMM</name>
<dbReference type="InterPro" id="IPR003439">
    <property type="entry name" value="ABC_transporter-like_ATP-bd"/>
</dbReference>
<dbReference type="SMART" id="SM00382">
    <property type="entry name" value="AAA"/>
    <property type="match status" value="1"/>
</dbReference>
<comment type="similarity">
    <text evidence="1">Belongs to the ABC transporter superfamily.</text>
</comment>
<organism evidence="6 7">
    <name type="scientific">OM182 bacterium</name>
    <dbReference type="NCBI Taxonomy" id="2510334"/>
    <lineage>
        <taxon>Bacteria</taxon>
        <taxon>Pseudomonadati</taxon>
        <taxon>Pseudomonadota</taxon>
        <taxon>Gammaproteobacteria</taxon>
        <taxon>OMG group</taxon>
        <taxon>OM182 clade</taxon>
    </lineage>
</organism>
<dbReference type="Proteomes" id="UP000320404">
    <property type="component" value="Unassembled WGS sequence"/>
</dbReference>
<evidence type="ECO:0000313" key="7">
    <source>
        <dbReference type="Proteomes" id="UP000320404"/>
    </source>
</evidence>
<evidence type="ECO:0000313" key="6">
    <source>
        <dbReference type="EMBL" id="RZO75251.1"/>
    </source>
</evidence>
<keyword evidence="4 6" id="KW-0067">ATP-binding</keyword>
<dbReference type="InterPro" id="IPR027417">
    <property type="entry name" value="P-loop_NTPase"/>
</dbReference>